<name>G3H3E5_CRIGR</name>
<dbReference type="Proteomes" id="UP000001075">
    <property type="component" value="Unassembled WGS sequence"/>
</dbReference>
<evidence type="ECO:0000256" key="1">
    <source>
        <dbReference type="SAM" id="Coils"/>
    </source>
</evidence>
<dbReference type="AlphaFoldDB" id="G3H3E5"/>
<feature type="region of interest" description="Disordered" evidence="2">
    <location>
        <begin position="91"/>
        <end position="177"/>
    </location>
</feature>
<feature type="compositionally biased region" description="Polar residues" evidence="2">
    <location>
        <begin position="233"/>
        <end position="246"/>
    </location>
</feature>
<feature type="compositionally biased region" description="Polar residues" evidence="2">
    <location>
        <begin position="208"/>
        <end position="223"/>
    </location>
</feature>
<feature type="region of interest" description="Disordered" evidence="2">
    <location>
        <begin position="459"/>
        <end position="490"/>
    </location>
</feature>
<feature type="compositionally biased region" description="Polar residues" evidence="2">
    <location>
        <begin position="260"/>
        <end position="331"/>
    </location>
</feature>
<feature type="region of interest" description="Disordered" evidence="2">
    <location>
        <begin position="208"/>
        <end position="246"/>
    </location>
</feature>
<feature type="region of interest" description="Disordered" evidence="2">
    <location>
        <begin position="260"/>
        <end position="339"/>
    </location>
</feature>
<proteinExistence type="predicted"/>
<evidence type="ECO:0000313" key="3">
    <source>
        <dbReference type="EMBL" id="EGV97879.1"/>
    </source>
</evidence>
<dbReference type="eggNOG" id="ENOG502QSZR">
    <property type="taxonomic scope" value="Eukaryota"/>
</dbReference>
<feature type="coiled-coil region" evidence="1">
    <location>
        <begin position="33"/>
        <end position="60"/>
    </location>
</feature>
<reference evidence="4" key="1">
    <citation type="journal article" date="2011" name="Nat. Biotechnol.">
        <title>The genomic sequence of the Chinese hamster ovary (CHO)-K1 cell line.</title>
        <authorList>
            <person name="Xu X."/>
            <person name="Nagarajan H."/>
            <person name="Lewis N.E."/>
            <person name="Pan S."/>
            <person name="Cai Z."/>
            <person name="Liu X."/>
            <person name="Chen W."/>
            <person name="Xie M."/>
            <person name="Wang W."/>
            <person name="Hammond S."/>
            <person name="Andersen M.R."/>
            <person name="Neff N."/>
            <person name="Passarelli B."/>
            <person name="Koh W."/>
            <person name="Fan H.C."/>
            <person name="Wang J."/>
            <person name="Gui Y."/>
            <person name="Lee K.H."/>
            <person name="Betenbaugh M.J."/>
            <person name="Quake S.R."/>
            <person name="Famili I."/>
            <person name="Palsson B.O."/>
            <person name="Wang J."/>
        </authorList>
    </citation>
    <scope>NUCLEOTIDE SEQUENCE [LARGE SCALE GENOMIC DNA]</scope>
    <source>
        <strain evidence="4">CHO K1 cell line</strain>
    </source>
</reference>
<dbReference type="InParanoid" id="G3H3E5"/>
<protein>
    <submittedName>
        <fullName evidence="3">Leucine-rich repeat-containing protein KIAA1731</fullName>
    </submittedName>
</protein>
<feature type="compositionally biased region" description="Basic and acidic residues" evidence="2">
    <location>
        <begin position="103"/>
        <end position="121"/>
    </location>
</feature>
<accession>G3H3E5</accession>
<organism evidence="3 4">
    <name type="scientific">Cricetulus griseus</name>
    <name type="common">Chinese hamster</name>
    <name type="synonym">Cricetulus barabensis griseus</name>
    <dbReference type="NCBI Taxonomy" id="10029"/>
    <lineage>
        <taxon>Eukaryota</taxon>
        <taxon>Metazoa</taxon>
        <taxon>Chordata</taxon>
        <taxon>Craniata</taxon>
        <taxon>Vertebrata</taxon>
        <taxon>Euteleostomi</taxon>
        <taxon>Mammalia</taxon>
        <taxon>Eutheria</taxon>
        <taxon>Euarchontoglires</taxon>
        <taxon>Glires</taxon>
        <taxon>Rodentia</taxon>
        <taxon>Myomorpha</taxon>
        <taxon>Muroidea</taxon>
        <taxon>Cricetidae</taxon>
        <taxon>Cricetinae</taxon>
        <taxon>Cricetulus</taxon>
    </lineage>
</organism>
<keyword evidence="1" id="KW-0175">Coiled coil</keyword>
<dbReference type="PaxDb" id="10029-XP_007620279.1"/>
<evidence type="ECO:0000313" key="4">
    <source>
        <dbReference type="Proteomes" id="UP000001075"/>
    </source>
</evidence>
<evidence type="ECO:0000256" key="2">
    <source>
        <dbReference type="SAM" id="MobiDB-lite"/>
    </source>
</evidence>
<feature type="compositionally biased region" description="Basic and acidic residues" evidence="2">
    <location>
        <begin position="462"/>
        <end position="471"/>
    </location>
</feature>
<sequence>MEQSTELSTSCDEEALFLRQKPELMQVQDKADVTLQQWKAQQLQRLAKELKAEWQEARLQQFKDMEHLYLAHLLDEATGQAMGNDFIVEEHNRKGSAKHMRTKERNRAPFREKSRREEHPRQQPKSRKKATCSERRGTTKARGPNPSEKGKGKRVSSSKSTGGYQRVSRGPDINPLLAGAGETKWVEEVQKEIPREGRRRMRRGTSYFVQNINQNSRDQSLQGKTADLEKPSPLTSTFRQEATSPVISSFRQEATSPVISSFRQEATSPVTSSFRQEATSPVISSFRQEATSPVISSFRQEATSPLSSSFRQEATSPLSSTFRQEATSQGAPSKYSDKNQWHKDIESAFEELFNTNRKLKNHLNLHLEQKLKVDPGPDKLQSPAETQVVRSDTPREANAEEAETMAEEPGSPSDMVAHETWSKTDLKQLLGETEYPRYQQMPKHLPKSESLVSVPVAGTSSKQDDALKDDAFSGSPQSGQEPPKSATMDEESLKPYLEEQAKAVASWMAMRQKQKAELEQRRQKTLLEMTEHPDMSLEIHYKAELEEERRERRRLRLALLKTSYSSGVQVPAPSRTISLDSSLLDEDKQSEMIRDLQQQILEQNKLHKQFLEKARKRLQEFQKSF</sequence>
<feature type="region of interest" description="Disordered" evidence="2">
    <location>
        <begin position="370"/>
        <end position="421"/>
    </location>
</feature>
<gene>
    <name evidence="3" type="ORF">I79_004760</name>
</gene>
<dbReference type="FunCoup" id="G3H3E5">
    <property type="interactions" value="5"/>
</dbReference>
<dbReference type="EMBL" id="JH000126">
    <property type="protein sequence ID" value="EGV97879.1"/>
    <property type="molecule type" value="Genomic_DNA"/>
</dbReference>